<sequence>MSSESQRAADEEVESHAPSEAAVAPAAPAPAAAPPPAAAGGPGQDALFQQIAELIRRVTQNVPEVPPPPVVAQAQPRPPIEKLRKYGATEFRGKKEDDPSAAEFWLESTERVLQQLQCSPAESLMCAVSLLKDEAYRWWTTLTQMVRLERQTWEFFLAEFKKKYIGALSIEERRREFLYLRQGRLTVTEYEREFVRLSKYATEIVPTEEERCKRFEQGLHADIRMYLTVMHIRELSVLVETAHSLERIKEEEQSRRQKGQQKRSQSQYQGQSSASQTSSKRQREFQQTGQRGPPRQIQRPGQSSVVRSGQQTTSVSSTGGPGRGLPPVCEHCGRRHGGVCRRLTGACYLCGSSDHFMRDCPRGQSVQPIQTERSLPTGSRGRGRGRGESSSAQSYRVSETVDRPDTRAPARAYAIRAKEDQDKPDVIAVKTLSQTVCSTQLDPRNS</sequence>
<dbReference type="EMBL" id="CM004402">
    <property type="protein sequence ID" value="KAG8635912.1"/>
    <property type="molecule type" value="Genomic_DNA"/>
</dbReference>
<reference evidence="2" key="1">
    <citation type="journal article" date="2016" name="Nat. Biotechnol.">
        <title>Sequencing wild and cultivated cassava and related species reveals extensive interspecific hybridization and genetic diversity.</title>
        <authorList>
            <person name="Bredeson J.V."/>
            <person name="Lyons J.B."/>
            <person name="Prochnik S.E."/>
            <person name="Wu G.A."/>
            <person name="Ha C.M."/>
            <person name="Edsinger-Gonzales E."/>
            <person name="Grimwood J."/>
            <person name="Schmutz J."/>
            <person name="Rabbi I.Y."/>
            <person name="Egesi C."/>
            <person name="Nauluvula P."/>
            <person name="Lebot V."/>
            <person name="Ndunguru J."/>
            <person name="Mkamilo G."/>
            <person name="Bart R.S."/>
            <person name="Setter T.L."/>
            <person name="Gleadow R.M."/>
            <person name="Kulakow P."/>
            <person name="Ferguson M.E."/>
            <person name="Rounsley S."/>
            <person name="Rokhsar D.S."/>
        </authorList>
    </citation>
    <scope>NUCLEOTIDE SEQUENCE [LARGE SCALE GENOMIC DNA]</scope>
    <source>
        <strain evidence="2">cv. AM560-2</strain>
    </source>
</reference>
<evidence type="ECO:0000313" key="2">
    <source>
        <dbReference type="Proteomes" id="UP000091857"/>
    </source>
</evidence>
<name>A0ACB7G6M5_MANES</name>
<gene>
    <name evidence="1" type="ORF">MANES_16G075950v8</name>
</gene>
<protein>
    <submittedName>
        <fullName evidence="1">Uncharacterized protein</fullName>
    </submittedName>
</protein>
<dbReference type="Proteomes" id="UP000091857">
    <property type="component" value="Chromosome 16"/>
</dbReference>
<accession>A0ACB7G6M5</accession>
<proteinExistence type="predicted"/>
<keyword evidence="2" id="KW-1185">Reference proteome</keyword>
<evidence type="ECO:0000313" key="1">
    <source>
        <dbReference type="EMBL" id="KAG8635912.1"/>
    </source>
</evidence>
<comment type="caution">
    <text evidence="1">The sequence shown here is derived from an EMBL/GenBank/DDBJ whole genome shotgun (WGS) entry which is preliminary data.</text>
</comment>
<organism evidence="1 2">
    <name type="scientific">Manihot esculenta</name>
    <name type="common">Cassava</name>
    <name type="synonym">Jatropha manihot</name>
    <dbReference type="NCBI Taxonomy" id="3983"/>
    <lineage>
        <taxon>Eukaryota</taxon>
        <taxon>Viridiplantae</taxon>
        <taxon>Streptophyta</taxon>
        <taxon>Embryophyta</taxon>
        <taxon>Tracheophyta</taxon>
        <taxon>Spermatophyta</taxon>
        <taxon>Magnoliopsida</taxon>
        <taxon>eudicotyledons</taxon>
        <taxon>Gunneridae</taxon>
        <taxon>Pentapetalae</taxon>
        <taxon>rosids</taxon>
        <taxon>fabids</taxon>
        <taxon>Malpighiales</taxon>
        <taxon>Euphorbiaceae</taxon>
        <taxon>Crotonoideae</taxon>
        <taxon>Manihoteae</taxon>
        <taxon>Manihot</taxon>
    </lineage>
</organism>